<name>A0ACB8DZH5_DERSI</name>
<evidence type="ECO:0000313" key="2">
    <source>
        <dbReference type="Proteomes" id="UP000821865"/>
    </source>
</evidence>
<comment type="caution">
    <text evidence="1">The sequence shown here is derived from an EMBL/GenBank/DDBJ whole genome shotgun (WGS) entry which is preliminary data.</text>
</comment>
<evidence type="ECO:0000313" key="1">
    <source>
        <dbReference type="EMBL" id="KAH7979484.1"/>
    </source>
</evidence>
<dbReference type="Proteomes" id="UP000821865">
    <property type="component" value="Chromosome 1"/>
</dbReference>
<accession>A0ACB8DZH5</accession>
<dbReference type="EMBL" id="CM023470">
    <property type="protein sequence ID" value="KAH7979484.1"/>
    <property type="molecule type" value="Genomic_DNA"/>
</dbReference>
<reference evidence="1" key="1">
    <citation type="submission" date="2020-05" db="EMBL/GenBank/DDBJ databases">
        <title>Large-scale comparative analyses of tick genomes elucidate their genetic diversity and vector capacities.</title>
        <authorList>
            <person name="Jia N."/>
            <person name="Wang J."/>
            <person name="Shi W."/>
            <person name="Du L."/>
            <person name="Sun Y."/>
            <person name="Zhan W."/>
            <person name="Jiang J."/>
            <person name="Wang Q."/>
            <person name="Zhang B."/>
            <person name="Ji P."/>
            <person name="Sakyi L.B."/>
            <person name="Cui X."/>
            <person name="Yuan T."/>
            <person name="Jiang B."/>
            <person name="Yang W."/>
            <person name="Lam T.T.-Y."/>
            <person name="Chang Q."/>
            <person name="Ding S."/>
            <person name="Wang X."/>
            <person name="Zhu J."/>
            <person name="Ruan X."/>
            <person name="Zhao L."/>
            <person name="Wei J."/>
            <person name="Que T."/>
            <person name="Du C."/>
            <person name="Cheng J."/>
            <person name="Dai P."/>
            <person name="Han X."/>
            <person name="Huang E."/>
            <person name="Gao Y."/>
            <person name="Liu J."/>
            <person name="Shao H."/>
            <person name="Ye R."/>
            <person name="Li L."/>
            <person name="Wei W."/>
            <person name="Wang X."/>
            <person name="Wang C."/>
            <person name="Yang T."/>
            <person name="Huo Q."/>
            <person name="Li W."/>
            <person name="Guo W."/>
            <person name="Chen H."/>
            <person name="Zhou L."/>
            <person name="Ni X."/>
            <person name="Tian J."/>
            <person name="Zhou Y."/>
            <person name="Sheng Y."/>
            <person name="Liu T."/>
            <person name="Pan Y."/>
            <person name="Xia L."/>
            <person name="Li J."/>
            <person name="Zhao F."/>
            <person name="Cao W."/>
        </authorList>
    </citation>
    <scope>NUCLEOTIDE SEQUENCE</scope>
    <source>
        <strain evidence="1">Dsil-2018</strain>
    </source>
</reference>
<sequence>MDEIQVRCDECSRWAYLDETDFKTQQEADLSTQFVRSLCTQRVALRAEIDDALTDAAGLREQTQRLQEDLTQQKARSDQSQTERDQQRQAEREDTHAEIAALRDLVHSLQEQLARLKAKCEQGQAVGDQQCLDGPLHSQAVGQDQDSSRRDTQDSGNEVKQDAANCSVKSNANMKKPRKKQNYHTPAKEILVCGDGNAARIAKALRQQMKGELSVETRFRRGATIATAQHLLQRYCDEAGKSEILVILHAGVSDANKSAEPAEVAQMERERIIPYAVELVICSVPETTSRGKEAQARCREKAGWLKTVSTISPRPAKKGHEKGSKVQSEAKHARQGMAPRATDGLFDSQHYISGNDIELDWRRENHHTGRHPSSRAAPTPATAGTQHWGYRYGPLRQMLNLYPGIDLFRMVGDWVHHHMSIQRPLQQQ</sequence>
<keyword evidence="2" id="KW-1185">Reference proteome</keyword>
<organism evidence="1 2">
    <name type="scientific">Dermacentor silvarum</name>
    <name type="common">Tick</name>
    <dbReference type="NCBI Taxonomy" id="543639"/>
    <lineage>
        <taxon>Eukaryota</taxon>
        <taxon>Metazoa</taxon>
        <taxon>Ecdysozoa</taxon>
        <taxon>Arthropoda</taxon>
        <taxon>Chelicerata</taxon>
        <taxon>Arachnida</taxon>
        <taxon>Acari</taxon>
        <taxon>Parasitiformes</taxon>
        <taxon>Ixodida</taxon>
        <taxon>Ixodoidea</taxon>
        <taxon>Ixodidae</taxon>
        <taxon>Rhipicephalinae</taxon>
        <taxon>Dermacentor</taxon>
    </lineage>
</organism>
<gene>
    <name evidence="1" type="ORF">HPB49_009552</name>
</gene>
<proteinExistence type="predicted"/>
<protein>
    <submittedName>
        <fullName evidence="1">Uncharacterized protein</fullName>
    </submittedName>
</protein>